<accession>A0A2K3CXH2</accession>
<dbReference type="Proteomes" id="UP000006906">
    <property type="component" value="Chromosome 14"/>
</dbReference>
<name>A0A2K3CXH2_CHLRE</name>
<dbReference type="RefSeq" id="XP_001698999.2">
    <property type="nucleotide sequence ID" value="XM_001698947.2"/>
</dbReference>
<dbReference type="KEGG" id="cre:CHLRE_14g614800v5"/>
<dbReference type="PaxDb" id="3055-EDO99053"/>
<feature type="region of interest" description="Disordered" evidence="1">
    <location>
        <begin position="51"/>
        <end position="103"/>
    </location>
</feature>
<dbReference type="AlphaFoldDB" id="A0A2K3CXH2"/>
<keyword evidence="4" id="KW-1185">Reference proteome</keyword>
<evidence type="ECO:0000256" key="1">
    <source>
        <dbReference type="SAM" id="MobiDB-lite"/>
    </source>
</evidence>
<dbReference type="OrthoDB" id="10454109at2759"/>
<evidence type="ECO:0000313" key="4">
    <source>
        <dbReference type="Proteomes" id="UP000006906"/>
    </source>
</evidence>
<dbReference type="EMBL" id="CM008975">
    <property type="protein sequence ID" value="PNW72996.1"/>
    <property type="molecule type" value="Genomic_DNA"/>
</dbReference>
<gene>
    <name evidence="3" type="ORF">CHLRE_14g614800v5</name>
</gene>
<dbReference type="ExpressionAtlas" id="A0A2K3CXH2">
    <property type="expression patterns" value="baseline and differential"/>
</dbReference>
<proteinExistence type="predicted"/>
<sequence>MGPFEALMDFLRSERGPIAVASLVMALGLIVMTRYLLRIGGVVSKRASAGAVSAKPSARATAAAPSAPKASAATKAAPKSASVPHEDEDDVSGKATRRSRRYA</sequence>
<protein>
    <submittedName>
        <fullName evidence="3">Uncharacterized protein</fullName>
    </submittedName>
</protein>
<reference evidence="3 4" key="1">
    <citation type="journal article" date="2007" name="Science">
        <title>The Chlamydomonas genome reveals the evolution of key animal and plant functions.</title>
        <authorList>
            <person name="Merchant S.S."/>
            <person name="Prochnik S.E."/>
            <person name="Vallon O."/>
            <person name="Harris E.H."/>
            <person name="Karpowicz S.J."/>
            <person name="Witman G.B."/>
            <person name="Terry A."/>
            <person name="Salamov A."/>
            <person name="Fritz-Laylin L.K."/>
            <person name="Marechal-Drouard L."/>
            <person name="Marshall W.F."/>
            <person name="Qu L.H."/>
            <person name="Nelson D.R."/>
            <person name="Sanderfoot A.A."/>
            <person name="Spalding M.H."/>
            <person name="Kapitonov V.V."/>
            <person name="Ren Q."/>
            <person name="Ferris P."/>
            <person name="Lindquist E."/>
            <person name="Shapiro H."/>
            <person name="Lucas S.M."/>
            <person name="Grimwood J."/>
            <person name="Schmutz J."/>
            <person name="Cardol P."/>
            <person name="Cerutti H."/>
            <person name="Chanfreau G."/>
            <person name="Chen C.L."/>
            <person name="Cognat V."/>
            <person name="Croft M.T."/>
            <person name="Dent R."/>
            <person name="Dutcher S."/>
            <person name="Fernandez E."/>
            <person name="Fukuzawa H."/>
            <person name="Gonzalez-Ballester D."/>
            <person name="Gonzalez-Halphen D."/>
            <person name="Hallmann A."/>
            <person name="Hanikenne M."/>
            <person name="Hippler M."/>
            <person name="Inwood W."/>
            <person name="Jabbari K."/>
            <person name="Kalanon M."/>
            <person name="Kuras R."/>
            <person name="Lefebvre P.A."/>
            <person name="Lemaire S.D."/>
            <person name="Lobanov A.V."/>
            <person name="Lohr M."/>
            <person name="Manuell A."/>
            <person name="Meier I."/>
            <person name="Mets L."/>
            <person name="Mittag M."/>
            <person name="Mittelmeier T."/>
            <person name="Moroney J.V."/>
            <person name="Moseley J."/>
            <person name="Napoli C."/>
            <person name="Nedelcu A.M."/>
            <person name="Niyogi K."/>
            <person name="Novoselov S.V."/>
            <person name="Paulsen I.T."/>
            <person name="Pazour G."/>
            <person name="Purton S."/>
            <person name="Ral J.P."/>
            <person name="Riano-Pachon D.M."/>
            <person name="Riekhof W."/>
            <person name="Rymarquis L."/>
            <person name="Schroda M."/>
            <person name="Stern D."/>
            <person name="Umen J."/>
            <person name="Willows R."/>
            <person name="Wilson N."/>
            <person name="Zimmer S.L."/>
            <person name="Allmer J."/>
            <person name="Balk J."/>
            <person name="Bisova K."/>
            <person name="Chen C.J."/>
            <person name="Elias M."/>
            <person name="Gendler K."/>
            <person name="Hauser C."/>
            <person name="Lamb M.R."/>
            <person name="Ledford H."/>
            <person name="Long J.C."/>
            <person name="Minagawa J."/>
            <person name="Page M.D."/>
            <person name="Pan J."/>
            <person name="Pootakham W."/>
            <person name="Roje S."/>
            <person name="Rose A."/>
            <person name="Stahlberg E."/>
            <person name="Terauchi A.M."/>
            <person name="Yang P."/>
            <person name="Ball S."/>
            <person name="Bowler C."/>
            <person name="Dieckmann C.L."/>
            <person name="Gladyshev V.N."/>
            <person name="Green P."/>
            <person name="Jorgensen R."/>
            <person name="Mayfield S."/>
            <person name="Mueller-Roeber B."/>
            <person name="Rajamani S."/>
            <person name="Sayre R.T."/>
            <person name="Brokstein P."/>
            <person name="Dubchak I."/>
            <person name="Goodstein D."/>
            <person name="Hornick L."/>
            <person name="Huang Y.W."/>
            <person name="Jhaveri J."/>
            <person name="Luo Y."/>
            <person name="Martinez D."/>
            <person name="Ngau W.C."/>
            <person name="Otillar B."/>
            <person name="Poliakov A."/>
            <person name="Porter A."/>
            <person name="Szajkowski L."/>
            <person name="Werner G."/>
            <person name="Zhou K."/>
            <person name="Grigoriev I.V."/>
            <person name="Rokhsar D.S."/>
            <person name="Grossman A.R."/>
        </authorList>
    </citation>
    <scope>NUCLEOTIDE SEQUENCE [LARGE SCALE GENOMIC DNA]</scope>
    <source>
        <strain evidence="4">CC-503</strain>
    </source>
</reference>
<evidence type="ECO:0000256" key="2">
    <source>
        <dbReference type="SAM" id="Phobius"/>
    </source>
</evidence>
<dbReference type="GeneID" id="5724601"/>
<feature type="transmembrane region" description="Helical" evidence="2">
    <location>
        <begin position="18"/>
        <end position="37"/>
    </location>
</feature>
<feature type="compositionally biased region" description="Low complexity" evidence="1">
    <location>
        <begin position="51"/>
        <end position="83"/>
    </location>
</feature>
<keyword evidence="2" id="KW-0812">Transmembrane</keyword>
<keyword evidence="2" id="KW-1133">Transmembrane helix</keyword>
<dbReference type="Gramene" id="PNW72996">
    <property type="protein sequence ID" value="PNW72996"/>
    <property type="gene ID" value="CHLRE_14g614800v5"/>
</dbReference>
<evidence type="ECO:0000313" key="3">
    <source>
        <dbReference type="EMBL" id="PNW72996.1"/>
    </source>
</evidence>
<dbReference type="InParanoid" id="A0A2K3CXH2"/>
<keyword evidence="2" id="KW-0472">Membrane</keyword>
<organism evidence="3 4">
    <name type="scientific">Chlamydomonas reinhardtii</name>
    <name type="common">Chlamydomonas smithii</name>
    <dbReference type="NCBI Taxonomy" id="3055"/>
    <lineage>
        <taxon>Eukaryota</taxon>
        <taxon>Viridiplantae</taxon>
        <taxon>Chlorophyta</taxon>
        <taxon>core chlorophytes</taxon>
        <taxon>Chlorophyceae</taxon>
        <taxon>CS clade</taxon>
        <taxon>Chlamydomonadales</taxon>
        <taxon>Chlamydomonadaceae</taxon>
        <taxon>Chlamydomonas</taxon>
    </lineage>
</organism>